<evidence type="ECO:0000313" key="1">
    <source>
        <dbReference type="EMBL" id="VVU95010.1"/>
    </source>
</evidence>
<accession>A0A5E8CMB5</accession>
<protein>
    <submittedName>
        <fullName evidence="1">Uncharacterized protein</fullName>
    </submittedName>
</protein>
<dbReference type="AlphaFoldDB" id="A0A5E8CMB5"/>
<sequence>MEVKNKWFSTQVDRDFETGRYGDGIRLYSDLNNYIIIKGVSFTENCLIVKDYADNTIKLTDEPDHQMFETFHWKWKAWDNKYGKYDEDRTDYEPYCHKNRQTLAMELGLLNKTQELYLDSNFKNQPKQSDILTNNE</sequence>
<reference evidence="1" key="1">
    <citation type="submission" date="2019-09" db="EMBL/GenBank/DDBJ databases">
        <authorList>
            <person name="Needham M D."/>
        </authorList>
    </citation>
    <scope>NUCLEOTIDE SEQUENCE</scope>
</reference>
<organism evidence="1">
    <name type="scientific">seawater metagenome</name>
    <dbReference type="NCBI Taxonomy" id="1561972"/>
    <lineage>
        <taxon>unclassified sequences</taxon>
        <taxon>metagenomes</taxon>
        <taxon>ecological metagenomes</taxon>
    </lineage>
</organism>
<name>A0A5E8CMB5_9ZZZZ</name>
<proteinExistence type="predicted"/>
<dbReference type="EMBL" id="CABVLZ010000003">
    <property type="protein sequence ID" value="VVU95010.1"/>
    <property type="molecule type" value="Genomic_DNA"/>
</dbReference>
<gene>
    <name evidence="1" type="ORF">CPAV1605_735</name>
</gene>